<dbReference type="InterPro" id="IPR002048">
    <property type="entry name" value="EF_hand_dom"/>
</dbReference>
<keyword evidence="1" id="KW-0106">Calcium</keyword>
<dbReference type="KEGG" id="aten:116295792"/>
<sequence>MASSLGQFLHEEDIDEAMRLAKKIEYKQLDEYERKMINNILDFNWDEEHQMVSNLLHAPHLIPEEVRLKTLIKGLREEKQPYYALAAATGIASLKLEGPDAERIIDLLKKISNHKQGTIAVRGFMTLAGLLSHPKDTSFVIKFMYKSKSNLRYNSLDWLIANIHDKNEILKVLEDKCIPEDVRQEATDRVNTVYLDKEDQIESRDWTTEDIHHFTFVPNLAEFEAMMTKEQTLSELFSELDTDKDGLITAKELKEFCEDIGQDTTDENANKDIALVDSDKDGKINRDEWIELMFPKFNIQ</sequence>
<dbReference type="Gene3D" id="1.10.238.10">
    <property type="entry name" value="EF-hand"/>
    <property type="match status" value="1"/>
</dbReference>
<protein>
    <submittedName>
        <fullName evidence="4">Uncharacterized protein LOC116295792</fullName>
    </submittedName>
</protein>
<organism evidence="3 4">
    <name type="scientific">Actinia tenebrosa</name>
    <name type="common">Australian red waratah sea anemone</name>
    <dbReference type="NCBI Taxonomy" id="6105"/>
    <lineage>
        <taxon>Eukaryota</taxon>
        <taxon>Metazoa</taxon>
        <taxon>Cnidaria</taxon>
        <taxon>Anthozoa</taxon>
        <taxon>Hexacorallia</taxon>
        <taxon>Actiniaria</taxon>
        <taxon>Actiniidae</taxon>
        <taxon>Actinia</taxon>
    </lineage>
</organism>
<evidence type="ECO:0000313" key="3">
    <source>
        <dbReference type="Proteomes" id="UP000515163"/>
    </source>
</evidence>
<feature type="domain" description="EF-hand" evidence="2">
    <location>
        <begin position="264"/>
        <end position="299"/>
    </location>
</feature>
<feature type="domain" description="EF-hand" evidence="2">
    <location>
        <begin position="228"/>
        <end position="263"/>
    </location>
</feature>
<dbReference type="AlphaFoldDB" id="A0A6P8I461"/>
<dbReference type="SMART" id="SM00054">
    <property type="entry name" value="EFh"/>
    <property type="match status" value="2"/>
</dbReference>
<dbReference type="GO" id="GO:0005509">
    <property type="term" value="F:calcium ion binding"/>
    <property type="evidence" value="ECO:0007669"/>
    <property type="project" value="InterPro"/>
</dbReference>
<evidence type="ECO:0000259" key="2">
    <source>
        <dbReference type="PROSITE" id="PS50222"/>
    </source>
</evidence>
<proteinExistence type="predicted"/>
<dbReference type="CDD" id="cd00051">
    <property type="entry name" value="EFh"/>
    <property type="match status" value="1"/>
</dbReference>
<evidence type="ECO:0000256" key="1">
    <source>
        <dbReference type="ARBA" id="ARBA00022837"/>
    </source>
</evidence>
<accession>A0A6P8I461</accession>
<name>A0A6P8I461_ACTTE</name>
<gene>
    <name evidence="4" type="primary">LOC116295792</name>
</gene>
<dbReference type="RefSeq" id="XP_031559580.1">
    <property type="nucleotide sequence ID" value="XM_031703720.1"/>
</dbReference>
<dbReference type="Proteomes" id="UP000515163">
    <property type="component" value="Unplaced"/>
</dbReference>
<dbReference type="InterPro" id="IPR011992">
    <property type="entry name" value="EF-hand-dom_pair"/>
</dbReference>
<dbReference type="SUPFAM" id="SSF47473">
    <property type="entry name" value="EF-hand"/>
    <property type="match status" value="1"/>
</dbReference>
<dbReference type="Pfam" id="PF13499">
    <property type="entry name" value="EF-hand_7"/>
    <property type="match status" value="1"/>
</dbReference>
<dbReference type="PROSITE" id="PS50222">
    <property type="entry name" value="EF_HAND_2"/>
    <property type="match status" value="2"/>
</dbReference>
<dbReference type="OrthoDB" id="26525at2759"/>
<dbReference type="InterPro" id="IPR018247">
    <property type="entry name" value="EF_Hand_1_Ca_BS"/>
</dbReference>
<evidence type="ECO:0000313" key="4">
    <source>
        <dbReference type="RefSeq" id="XP_031559580.1"/>
    </source>
</evidence>
<dbReference type="PROSITE" id="PS00018">
    <property type="entry name" value="EF_HAND_1"/>
    <property type="match status" value="2"/>
</dbReference>
<reference evidence="4" key="1">
    <citation type="submission" date="2025-08" db="UniProtKB">
        <authorList>
            <consortium name="RefSeq"/>
        </authorList>
    </citation>
    <scope>IDENTIFICATION</scope>
    <source>
        <tissue evidence="4">Tentacle</tissue>
    </source>
</reference>
<keyword evidence="3" id="KW-1185">Reference proteome</keyword>
<dbReference type="InParanoid" id="A0A6P8I461"/>
<dbReference type="GeneID" id="116295792"/>